<dbReference type="Proteomes" id="UP000659630">
    <property type="component" value="Unassembled WGS sequence"/>
</dbReference>
<dbReference type="AlphaFoldDB" id="A0A923L1Q5"/>
<dbReference type="InterPro" id="IPR003848">
    <property type="entry name" value="DUF218"/>
</dbReference>
<reference evidence="3" key="1">
    <citation type="submission" date="2020-08" db="EMBL/GenBank/DDBJ databases">
        <title>Genome public.</title>
        <authorList>
            <person name="Liu C."/>
            <person name="Sun Q."/>
        </authorList>
    </citation>
    <scope>NUCLEOTIDE SEQUENCE</scope>
    <source>
        <strain evidence="3">BX8</strain>
    </source>
</reference>
<proteinExistence type="predicted"/>
<dbReference type="GO" id="GO:0005886">
    <property type="term" value="C:plasma membrane"/>
    <property type="evidence" value="ECO:0007669"/>
    <property type="project" value="TreeGrafter"/>
</dbReference>
<comment type="caution">
    <text evidence="3">The sequence shown here is derived from an EMBL/GenBank/DDBJ whole genome shotgun (WGS) entry which is preliminary data.</text>
</comment>
<sequence>MKLKEIILLILALLCLLDSAVLTVRASVTLGLFLMYGLTAALFVYFFFHRQIDGFCSHGPGALLRIVFFCGFAFFLCLVGLMELSALRAAPTGEERVIVVLGAGLRGEQPSDTLRRRLDAALDYYQEHPGCLLVLSGGQGPDETLPEAEAMARYLRAAGVPEQDLLLEDASSSTEENFAFSLRLLRRRGLGGDTPMLFVTNRFHCYRAAGYARRAGFSRAAALPTGTSVFVWPAAVMREALAICAYWAKI</sequence>
<protein>
    <submittedName>
        <fullName evidence="3">YdcF family protein</fullName>
    </submittedName>
</protein>
<evidence type="ECO:0000259" key="2">
    <source>
        <dbReference type="Pfam" id="PF02698"/>
    </source>
</evidence>
<feature type="domain" description="DUF218" evidence="2">
    <location>
        <begin position="97"/>
        <end position="238"/>
    </location>
</feature>
<keyword evidence="4" id="KW-1185">Reference proteome</keyword>
<keyword evidence="1" id="KW-0472">Membrane</keyword>
<dbReference type="CDD" id="cd06259">
    <property type="entry name" value="YdcF-like"/>
    <property type="match status" value="1"/>
</dbReference>
<evidence type="ECO:0000256" key="1">
    <source>
        <dbReference type="SAM" id="Phobius"/>
    </source>
</evidence>
<keyword evidence="1" id="KW-1133">Transmembrane helix</keyword>
<dbReference type="RefSeq" id="WP_186888576.1">
    <property type="nucleotide sequence ID" value="NZ_JACONZ010000004.1"/>
</dbReference>
<accession>A0A923L1Q5</accession>
<dbReference type="PANTHER" id="PTHR30336:SF4">
    <property type="entry name" value="ENVELOPE BIOGENESIS FACTOR ELYC"/>
    <property type="match status" value="1"/>
</dbReference>
<dbReference type="GO" id="GO:0043164">
    <property type="term" value="P:Gram-negative-bacterium-type cell wall biogenesis"/>
    <property type="evidence" value="ECO:0007669"/>
    <property type="project" value="TreeGrafter"/>
</dbReference>
<evidence type="ECO:0000313" key="3">
    <source>
        <dbReference type="EMBL" id="MBC5582236.1"/>
    </source>
</evidence>
<dbReference type="GO" id="GO:0000270">
    <property type="term" value="P:peptidoglycan metabolic process"/>
    <property type="evidence" value="ECO:0007669"/>
    <property type="project" value="TreeGrafter"/>
</dbReference>
<evidence type="ECO:0000313" key="4">
    <source>
        <dbReference type="Proteomes" id="UP000659630"/>
    </source>
</evidence>
<dbReference type="EMBL" id="JACONZ010000004">
    <property type="protein sequence ID" value="MBC5582236.1"/>
    <property type="molecule type" value="Genomic_DNA"/>
</dbReference>
<dbReference type="Gene3D" id="3.40.50.620">
    <property type="entry name" value="HUPs"/>
    <property type="match status" value="1"/>
</dbReference>
<feature type="transmembrane region" description="Helical" evidence="1">
    <location>
        <begin position="62"/>
        <end position="82"/>
    </location>
</feature>
<feature type="transmembrane region" description="Helical" evidence="1">
    <location>
        <begin position="33"/>
        <end position="50"/>
    </location>
</feature>
<dbReference type="Pfam" id="PF02698">
    <property type="entry name" value="DUF218"/>
    <property type="match status" value="1"/>
</dbReference>
<name>A0A923L1Q5_9FIRM</name>
<organism evidence="3 4">
    <name type="scientific">Anaerofilum hominis</name>
    <dbReference type="NCBI Taxonomy" id="2763016"/>
    <lineage>
        <taxon>Bacteria</taxon>
        <taxon>Bacillati</taxon>
        <taxon>Bacillota</taxon>
        <taxon>Clostridia</taxon>
        <taxon>Eubacteriales</taxon>
        <taxon>Oscillospiraceae</taxon>
        <taxon>Anaerofilum</taxon>
    </lineage>
</organism>
<keyword evidence="1" id="KW-0812">Transmembrane</keyword>
<dbReference type="InterPro" id="IPR051599">
    <property type="entry name" value="Cell_Envelope_Assoc"/>
</dbReference>
<dbReference type="PANTHER" id="PTHR30336">
    <property type="entry name" value="INNER MEMBRANE PROTEIN, PROBABLE PERMEASE"/>
    <property type="match status" value="1"/>
</dbReference>
<dbReference type="InterPro" id="IPR014729">
    <property type="entry name" value="Rossmann-like_a/b/a_fold"/>
</dbReference>
<gene>
    <name evidence="3" type="ORF">H8S23_12030</name>
</gene>